<evidence type="ECO:0000256" key="3">
    <source>
        <dbReference type="ARBA" id="ARBA00019418"/>
    </source>
</evidence>
<evidence type="ECO:0000256" key="5">
    <source>
        <dbReference type="ARBA" id="ARBA00023186"/>
    </source>
</evidence>
<dbReference type="GO" id="GO:0005737">
    <property type="term" value="C:cytoplasm"/>
    <property type="evidence" value="ECO:0007669"/>
    <property type="project" value="UniProtKB-SubCell"/>
</dbReference>
<evidence type="ECO:0000256" key="1">
    <source>
        <dbReference type="ARBA" id="ARBA00004496"/>
    </source>
</evidence>
<dbReference type="EMBL" id="BSEC01000001">
    <property type="protein sequence ID" value="GLI91905.1"/>
    <property type="molecule type" value="Genomic_DNA"/>
</dbReference>
<evidence type="ECO:0000313" key="6">
    <source>
        <dbReference type="EMBL" id="GLI91905.1"/>
    </source>
</evidence>
<dbReference type="InterPro" id="IPR036714">
    <property type="entry name" value="SDH_sf"/>
</dbReference>
<dbReference type="AlphaFoldDB" id="A0A9W6GS95"/>
<organism evidence="6 7">
    <name type="scientific">Methylocystis echinoides</name>
    <dbReference type="NCBI Taxonomy" id="29468"/>
    <lineage>
        <taxon>Bacteria</taxon>
        <taxon>Pseudomonadati</taxon>
        <taxon>Pseudomonadota</taxon>
        <taxon>Alphaproteobacteria</taxon>
        <taxon>Hyphomicrobiales</taxon>
        <taxon>Methylocystaceae</taxon>
        <taxon>Methylocystis</taxon>
    </lineage>
</organism>
<comment type="subcellular location">
    <subcellularLocation>
        <location evidence="1">Cytoplasm</location>
    </subcellularLocation>
</comment>
<dbReference type="Proteomes" id="UP001144323">
    <property type="component" value="Unassembled WGS sequence"/>
</dbReference>
<evidence type="ECO:0000256" key="2">
    <source>
        <dbReference type="ARBA" id="ARBA00008571"/>
    </source>
</evidence>
<dbReference type="InterPro" id="IPR050531">
    <property type="entry name" value="SdhE_FAD_assembly_factor"/>
</dbReference>
<dbReference type="PANTHER" id="PTHR39585:SF1">
    <property type="entry name" value="FAD ASSEMBLY FACTOR SDHE"/>
    <property type="match status" value="1"/>
</dbReference>
<accession>A0A9W6GS95</accession>
<evidence type="ECO:0000313" key="7">
    <source>
        <dbReference type="Proteomes" id="UP001144323"/>
    </source>
</evidence>
<name>A0A9W6GS95_9HYPH</name>
<comment type="caution">
    <text evidence="6">The sequence shown here is derived from an EMBL/GenBank/DDBJ whole genome shotgun (WGS) entry which is preliminary data.</text>
</comment>
<dbReference type="Pfam" id="PF03937">
    <property type="entry name" value="Sdh5"/>
    <property type="match status" value="1"/>
</dbReference>
<dbReference type="RefSeq" id="WP_281800798.1">
    <property type="nucleotide sequence ID" value="NZ_BSEC01000001.1"/>
</dbReference>
<reference evidence="6" key="1">
    <citation type="journal article" date="2023" name="Int. J. Syst. Evol. Microbiol.">
        <title>Methylocystis iwaonis sp. nov., a type II methane-oxidizing bacterium from surface soil of a rice paddy field in Japan, and emended description of the genus Methylocystis (ex Whittenbury et al. 1970) Bowman et al. 1993.</title>
        <authorList>
            <person name="Kaise H."/>
            <person name="Sawadogo J.B."/>
            <person name="Alam M.S."/>
            <person name="Ueno C."/>
            <person name="Dianou D."/>
            <person name="Shinjo R."/>
            <person name="Asakawa S."/>
        </authorList>
    </citation>
    <scope>NUCLEOTIDE SEQUENCE</scope>
    <source>
        <strain evidence="6">LMG27198</strain>
    </source>
</reference>
<keyword evidence="5" id="KW-0143">Chaperone</keyword>
<dbReference type="SUPFAM" id="SSF109910">
    <property type="entry name" value="YgfY-like"/>
    <property type="match status" value="1"/>
</dbReference>
<evidence type="ECO:0000256" key="4">
    <source>
        <dbReference type="ARBA" id="ARBA00022490"/>
    </source>
</evidence>
<proteinExistence type="inferred from homology"/>
<keyword evidence="4" id="KW-0963">Cytoplasm</keyword>
<dbReference type="InterPro" id="IPR005631">
    <property type="entry name" value="SDH"/>
</dbReference>
<gene>
    <name evidence="6" type="ORF">LMG27198_08970</name>
</gene>
<protein>
    <recommendedName>
        <fullName evidence="3">FAD assembly factor SdhE</fullName>
    </recommendedName>
</protein>
<comment type="similarity">
    <text evidence="2">Belongs to the SdhE FAD assembly factor family.</text>
</comment>
<keyword evidence="7" id="KW-1185">Reference proteome</keyword>
<dbReference type="PANTHER" id="PTHR39585">
    <property type="entry name" value="FAD ASSEMBLY FACTOR SDHE"/>
    <property type="match status" value="1"/>
</dbReference>
<sequence>MTKSAMSVENPADLPPSDSDIRRRRIRIRAWRRGLRELDILMGGFVDARVDALGDAELVELEELLDLPDAELLSWLAGGVAPPPERDTALLKAIIAFHTHDGPIH</sequence>
<dbReference type="Gene3D" id="1.10.150.250">
    <property type="entry name" value="Flavinator of succinate dehydrogenase"/>
    <property type="match status" value="1"/>
</dbReference>